<reference evidence="2" key="1">
    <citation type="submission" date="2017-06" db="EMBL/GenBank/DDBJ databases">
        <title>Whole genome sequence of Laribacter hongkongensis LHGZ1.</title>
        <authorList>
            <person name="Chen D."/>
            <person name="Wu H."/>
            <person name="Chen J."/>
        </authorList>
    </citation>
    <scope>NUCLEOTIDE SEQUENCE [LARGE SCALE GENOMIC DNA]</scope>
    <source>
        <strain evidence="2">LHGZ1</strain>
    </source>
</reference>
<evidence type="ECO:0000313" key="1">
    <source>
        <dbReference type="EMBL" id="ASJ24569.1"/>
    </source>
</evidence>
<name>A0A248LJ82_9NEIS</name>
<accession>A0A248LJ82</accession>
<dbReference type="AlphaFoldDB" id="A0A248LJ82"/>
<gene>
    <name evidence="1" type="ORF">LHGZ1_1738</name>
</gene>
<proteinExistence type="predicted"/>
<protein>
    <submittedName>
        <fullName evidence="1">Uncharacterized protein</fullName>
    </submittedName>
</protein>
<dbReference type="EMBL" id="CP022115">
    <property type="protein sequence ID" value="ASJ24569.1"/>
    <property type="molecule type" value="Genomic_DNA"/>
</dbReference>
<dbReference type="Proteomes" id="UP000197424">
    <property type="component" value="Chromosome"/>
</dbReference>
<evidence type="ECO:0000313" key="2">
    <source>
        <dbReference type="Proteomes" id="UP000197424"/>
    </source>
</evidence>
<organism evidence="1 2">
    <name type="scientific">Laribacter hongkongensis</name>
    <dbReference type="NCBI Taxonomy" id="168471"/>
    <lineage>
        <taxon>Bacteria</taxon>
        <taxon>Pseudomonadati</taxon>
        <taxon>Pseudomonadota</taxon>
        <taxon>Betaproteobacteria</taxon>
        <taxon>Neisseriales</taxon>
        <taxon>Aquaspirillaceae</taxon>
        <taxon>Laribacter</taxon>
    </lineage>
</organism>
<sequence length="43" mass="4696">MWTCITSCILSCPFQGRRFEPAGTQAMKNPGKQKLAGILQPDA</sequence>